<dbReference type="AlphaFoldDB" id="A0A484KUB2"/>
<name>A0A484KUB2_9ASTE</name>
<dbReference type="EMBL" id="OOIL02000813">
    <property type="protein sequence ID" value="VFQ69621.1"/>
    <property type="molecule type" value="Genomic_DNA"/>
</dbReference>
<organism evidence="1 2">
    <name type="scientific">Cuscuta campestris</name>
    <dbReference type="NCBI Taxonomy" id="132261"/>
    <lineage>
        <taxon>Eukaryota</taxon>
        <taxon>Viridiplantae</taxon>
        <taxon>Streptophyta</taxon>
        <taxon>Embryophyta</taxon>
        <taxon>Tracheophyta</taxon>
        <taxon>Spermatophyta</taxon>
        <taxon>Magnoliopsida</taxon>
        <taxon>eudicotyledons</taxon>
        <taxon>Gunneridae</taxon>
        <taxon>Pentapetalae</taxon>
        <taxon>asterids</taxon>
        <taxon>lamiids</taxon>
        <taxon>Solanales</taxon>
        <taxon>Convolvulaceae</taxon>
        <taxon>Cuscuteae</taxon>
        <taxon>Cuscuta</taxon>
        <taxon>Cuscuta subgen. Grammica</taxon>
        <taxon>Cuscuta sect. Cleistogrammica</taxon>
    </lineage>
</organism>
<proteinExistence type="predicted"/>
<dbReference type="Proteomes" id="UP000595140">
    <property type="component" value="Unassembled WGS sequence"/>
</dbReference>
<evidence type="ECO:0000313" key="2">
    <source>
        <dbReference type="Proteomes" id="UP000595140"/>
    </source>
</evidence>
<accession>A0A484KUB2</accession>
<protein>
    <submittedName>
        <fullName evidence="1">Uncharacterized protein</fullName>
    </submittedName>
</protein>
<sequence length="69" mass="7489">MAIHSLAQFDVLGAGLSKNRRSSFSSYCSSATFEGSIHLGPSSFEGQFLGDYGRLGMLFQHLKLVFQTG</sequence>
<gene>
    <name evidence="1" type="ORF">CCAM_LOCUS11397</name>
</gene>
<reference evidence="1 2" key="1">
    <citation type="submission" date="2018-04" db="EMBL/GenBank/DDBJ databases">
        <authorList>
            <person name="Vogel A."/>
        </authorList>
    </citation>
    <scope>NUCLEOTIDE SEQUENCE [LARGE SCALE GENOMIC DNA]</scope>
</reference>
<evidence type="ECO:0000313" key="1">
    <source>
        <dbReference type="EMBL" id="VFQ69621.1"/>
    </source>
</evidence>
<keyword evidence="2" id="KW-1185">Reference proteome</keyword>